<proteinExistence type="predicted"/>
<comment type="caution">
    <text evidence="1">The sequence shown here is derived from an EMBL/GenBank/DDBJ whole genome shotgun (WGS) entry which is preliminary data.</text>
</comment>
<dbReference type="Proteomes" id="UP000789920">
    <property type="component" value="Unassembled WGS sequence"/>
</dbReference>
<name>A0ACA9R4Z5_9GLOM</name>
<organism evidence="1 2">
    <name type="scientific">Racocetra persica</name>
    <dbReference type="NCBI Taxonomy" id="160502"/>
    <lineage>
        <taxon>Eukaryota</taxon>
        <taxon>Fungi</taxon>
        <taxon>Fungi incertae sedis</taxon>
        <taxon>Mucoromycota</taxon>
        <taxon>Glomeromycotina</taxon>
        <taxon>Glomeromycetes</taxon>
        <taxon>Diversisporales</taxon>
        <taxon>Gigasporaceae</taxon>
        <taxon>Racocetra</taxon>
    </lineage>
</organism>
<accession>A0ACA9R4Z5</accession>
<evidence type="ECO:0000313" key="2">
    <source>
        <dbReference type="Proteomes" id="UP000789920"/>
    </source>
</evidence>
<keyword evidence="2" id="KW-1185">Reference proteome</keyword>
<feature type="non-terminal residue" evidence="1">
    <location>
        <position position="168"/>
    </location>
</feature>
<dbReference type="EMBL" id="CAJVQC010043465">
    <property type="protein sequence ID" value="CAG8777595.1"/>
    <property type="molecule type" value="Genomic_DNA"/>
</dbReference>
<reference evidence="1" key="1">
    <citation type="submission" date="2021-06" db="EMBL/GenBank/DDBJ databases">
        <authorList>
            <person name="Kallberg Y."/>
            <person name="Tangrot J."/>
            <person name="Rosling A."/>
        </authorList>
    </citation>
    <scope>NUCLEOTIDE SEQUENCE</scope>
    <source>
        <strain evidence="1">MA461A</strain>
    </source>
</reference>
<gene>
    <name evidence="1" type="ORF">RPERSI_LOCUS17128</name>
</gene>
<sequence>EDIVESSPKKRQCTITNAHFLFPGVNVPLRADESLDILEMLKLACNEKVPRESTYDTEMYRILMNWLAKDHDFEITSQWHLKQVCEDGDWHHLYSDLTIKRSADPNPVALLELIATGSIPKLKKHFEQIFKYADQLCPQEGRGLNVVHFWHDKEFKNVHMSSRFRDAT</sequence>
<feature type="non-terminal residue" evidence="1">
    <location>
        <position position="1"/>
    </location>
</feature>
<evidence type="ECO:0000313" key="1">
    <source>
        <dbReference type="EMBL" id="CAG8777595.1"/>
    </source>
</evidence>
<protein>
    <submittedName>
        <fullName evidence="1">31637_t:CDS:1</fullName>
    </submittedName>
</protein>